<evidence type="ECO:0000256" key="2">
    <source>
        <dbReference type="ARBA" id="ARBA00022980"/>
    </source>
</evidence>
<evidence type="ECO:0000256" key="4">
    <source>
        <dbReference type="ARBA" id="ARBA00035258"/>
    </source>
</evidence>
<keyword evidence="2 6" id="KW-0689">Ribosomal protein</keyword>
<dbReference type="Proteomes" id="UP000033858">
    <property type="component" value="Unassembled WGS sequence"/>
</dbReference>
<evidence type="ECO:0000313" key="7">
    <source>
        <dbReference type="Proteomes" id="UP000033858"/>
    </source>
</evidence>
<proteinExistence type="inferred from homology"/>
<evidence type="ECO:0000313" key="6">
    <source>
        <dbReference type="EMBL" id="KKR86185.1"/>
    </source>
</evidence>
<comment type="caution">
    <text evidence="6">The sequence shown here is derived from an EMBL/GenBank/DDBJ whole genome shotgun (WGS) entry which is preliminary data.</text>
</comment>
<comment type="similarity">
    <text evidence="1">Belongs to the universal ribosomal protein uS8 family.</text>
</comment>
<sequence>MVIDFLIRVKNAGLARKKEVSITGSKKVMAVATALKKLGFLDEVKKDKVTLTYKNKKPVLMDLKLVSKPGLRIYMGVAEIEKKRGPSTYLISTPKGILSSREVIKQRLGGEVIVKLT</sequence>
<dbReference type="SUPFAM" id="SSF56047">
    <property type="entry name" value="Ribosomal protein S8"/>
    <property type="match status" value="1"/>
</dbReference>
<organism evidence="6 7">
    <name type="scientific">Candidatus Woesebacteria bacterium GW2011_GWB1_41_10</name>
    <dbReference type="NCBI Taxonomy" id="1618577"/>
    <lineage>
        <taxon>Bacteria</taxon>
        <taxon>Candidatus Woeseibacteriota</taxon>
    </lineage>
</organism>
<dbReference type="EMBL" id="LCAE01000020">
    <property type="protein sequence ID" value="KKR86185.1"/>
    <property type="molecule type" value="Genomic_DNA"/>
</dbReference>
<protein>
    <recommendedName>
        <fullName evidence="4">Small ribosomal subunit protein uS8</fullName>
    </recommendedName>
    <alternativeName>
        <fullName evidence="5">30S ribosomal protein S8</fullName>
    </alternativeName>
</protein>
<dbReference type="GO" id="GO:0003735">
    <property type="term" value="F:structural constituent of ribosome"/>
    <property type="evidence" value="ECO:0007669"/>
    <property type="project" value="InterPro"/>
</dbReference>
<evidence type="ECO:0000256" key="3">
    <source>
        <dbReference type="ARBA" id="ARBA00023274"/>
    </source>
</evidence>
<dbReference type="GO" id="GO:0005840">
    <property type="term" value="C:ribosome"/>
    <property type="evidence" value="ECO:0007669"/>
    <property type="project" value="UniProtKB-KW"/>
</dbReference>
<dbReference type="Pfam" id="PF00410">
    <property type="entry name" value="Ribosomal_S8"/>
    <property type="match status" value="1"/>
</dbReference>
<keyword evidence="3" id="KW-0687">Ribonucleoprotein</keyword>
<dbReference type="InterPro" id="IPR000630">
    <property type="entry name" value="Ribosomal_uS8"/>
</dbReference>
<reference evidence="6 7" key="1">
    <citation type="journal article" date="2015" name="Nature">
        <title>rRNA introns, odd ribosomes, and small enigmatic genomes across a large radiation of phyla.</title>
        <authorList>
            <person name="Brown C.T."/>
            <person name="Hug L.A."/>
            <person name="Thomas B.C."/>
            <person name="Sharon I."/>
            <person name="Castelle C.J."/>
            <person name="Singh A."/>
            <person name="Wilkins M.J."/>
            <person name="Williams K.H."/>
            <person name="Banfield J.F."/>
        </authorList>
    </citation>
    <scope>NUCLEOTIDE SEQUENCE [LARGE SCALE GENOMIC DNA]</scope>
</reference>
<evidence type="ECO:0000256" key="5">
    <source>
        <dbReference type="ARBA" id="ARBA00035525"/>
    </source>
</evidence>
<dbReference type="GO" id="GO:1990904">
    <property type="term" value="C:ribonucleoprotein complex"/>
    <property type="evidence" value="ECO:0007669"/>
    <property type="project" value="UniProtKB-KW"/>
</dbReference>
<dbReference type="InterPro" id="IPR035987">
    <property type="entry name" value="Ribosomal_uS8_sf"/>
</dbReference>
<name>A0A0G0WP03_9BACT</name>
<dbReference type="AlphaFoldDB" id="A0A0G0WP03"/>
<accession>A0A0G0WP03</accession>
<evidence type="ECO:0000256" key="1">
    <source>
        <dbReference type="ARBA" id="ARBA00006471"/>
    </source>
</evidence>
<dbReference type="Gene3D" id="3.30.1490.10">
    <property type="match status" value="1"/>
</dbReference>
<gene>
    <name evidence="6" type="ORF">UU32_C0020G0012</name>
</gene>
<dbReference type="Gene3D" id="3.30.1370.30">
    <property type="match status" value="1"/>
</dbReference>
<dbReference type="GO" id="GO:0006412">
    <property type="term" value="P:translation"/>
    <property type="evidence" value="ECO:0007669"/>
    <property type="project" value="InterPro"/>
</dbReference>